<gene>
    <name evidence="1" type="ORF">EIN_064660</name>
</gene>
<protein>
    <submittedName>
        <fullName evidence="1">Uncharacterized protein</fullName>
    </submittedName>
</protein>
<dbReference type="VEuPathDB" id="AmoebaDB:EIN_064660"/>
<evidence type="ECO:0000313" key="2">
    <source>
        <dbReference type="Proteomes" id="UP000014680"/>
    </source>
</evidence>
<proteinExistence type="predicted"/>
<dbReference type="GeneID" id="14883215"/>
<evidence type="ECO:0000313" key="1">
    <source>
        <dbReference type="EMBL" id="ELP84231.1"/>
    </source>
</evidence>
<reference evidence="1 2" key="1">
    <citation type="submission" date="2012-10" db="EMBL/GenBank/DDBJ databases">
        <authorList>
            <person name="Zafar N."/>
            <person name="Inman J."/>
            <person name="Hall N."/>
            <person name="Lorenzi H."/>
            <person name="Caler E."/>
        </authorList>
    </citation>
    <scope>NUCLEOTIDE SEQUENCE [LARGE SCALE GENOMIC DNA]</scope>
    <source>
        <strain evidence="1 2">IP1</strain>
    </source>
</reference>
<accession>A0A0A1TV95</accession>
<name>A0A0A1TV95_ENTIV</name>
<dbReference type="Proteomes" id="UP000014680">
    <property type="component" value="Unassembled WGS sequence"/>
</dbReference>
<dbReference type="OrthoDB" id="28394at2759"/>
<dbReference type="RefSeq" id="XP_004183577.1">
    <property type="nucleotide sequence ID" value="XM_004183529.1"/>
</dbReference>
<sequence length="366" mass="42689">MEVEEIVKDQSELRFELSHEKLKKLGKTKGGKEVVRILNLMEQSSQALMEFHFNKTHEIKQLLCETYNALKMSSEECFATENVVMMVLFVRIKMFELVPTIISLLKRGETPITFKERIDREILRLHEQSDEGLTLLVKELMFDLVILRITVMLSFYTSVFDINSLHSSFKDAEISINNISATAREYFAEDPEKFLLYTKTMGKCKFRNFLLKALELEIRRGDLLLGPHTLQMQTTNLPFKQLKEKFGGSFLVIHEIPFTKMNEDTVKSFLDNSYGNPAHPISFIYPEVFMDECEYWIPSILSSIVSEDWNNNIVIEQEEAQKRSFVVVKAIRVFFVWCGNYPCNTIQTIALEFTRAMENIFYLNDL</sequence>
<dbReference type="OMA" id="DNVYFVW"/>
<keyword evidence="2" id="KW-1185">Reference proteome</keyword>
<dbReference type="KEGG" id="eiv:EIN_064660"/>
<organism evidence="1 2">
    <name type="scientific">Entamoeba invadens IP1</name>
    <dbReference type="NCBI Taxonomy" id="370355"/>
    <lineage>
        <taxon>Eukaryota</taxon>
        <taxon>Amoebozoa</taxon>
        <taxon>Evosea</taxon>
        <taxon>Archamoebae</taxon>
        <taxon>Mastigamoebida</taxon>
        <taxon>Entamoebidae</taxon>
        <taxon>Entamoeba</taxon>
    </lineage>
</organism>
<dbReference type="EMBL" id="KB207140">
    <property type="protein sequence ID" value="ELP84231.1"/>
    <property type="molecule type" value="Genomic_DNA"/>
</dbReference>
<dbReference type="AlphaFoldDB" id="A0A0A1TV95"/>